<sequence length="90" mass="10224">MAATIAWWVSFEKLRTTFSPLQQGRYLLPQFLSVGPDKAVSKRRAGNSCRWRCRTQGLLVLLPARLPSLQTTLFTFPVNMFLECHGDAKP</sequence>
<organism evidence="1 2">
    <name type="scientific">Portunus trituberculatus</name>
    <name type="common">Swimming crab</name>
    <name type="synonym">Neptunus trituberculatus</name>
    <dbReference type="NCBI Taxonomy" id="210409"/>
    <lineage>
        <taxon>Eukaryota</taxon>
        <taxon>Metazoa</taxon>
        <taxon>Ecdysozoa</taxon>
        <taxon>Arthropoda</taxon>
        <taxon>Crustacea</taxon>
        <taxon>Multicrustacea</taxon>
        <taxon>Malacostraca</taxon>
        <taxon>Eumalacostraca</taxon>
        <taxon>Eucarida</taxon>
        <taxon>Decapoda</taxon>
        <taxon>Pleocyemata</taxon>
        <taxon>Brachyura</taxon>
        <taxon>Eubrachyura</taxon>
        <taxon>Portunoidea</taxon>
        <taxon>Portunidae</taxon>
        <taxon>Portuninae</taxon>
        <taxon>Portunus</taxon>
    </lineage>
</organism>
<evidence type="ECO:0000313" key="2">
    <source>
        <dbReference type="Proteomes" id="UP000324222"/>
    </source>
</evidence>
<proteinExistence type="predicted"/>
<protein>
    <submittedName>
        <fullName evidence="1">Uncharacterized protein</fullName>
    </submittedName>
</protein>
<evidence type="ECO:0000313" key="1">
    <source>
        <dbReference type="EMBL" id="MPC51286.1"/>
    </source>
</evidence>
<dbReference type="EMBL" id="VSRR010010077">
    <property type="protein sequence ID" value="MPC51286.1"/>
    <property type="molecule type" value="Genomic_DNA"/>
</dbReference>
<reference evidence="1 2" key="1">
    <citation type="submission" date="2019-05" db="EMBL/GenBank/DDBJ databases">
        <title>Another draft genome of Portunus trituberculatus and its Hox gene families provides insights of decapod evolution.</title>
        <authorList>
            <person name="Jeong J.-H."/>
            <person name="Song I."/>
            <person name="Kim S."/>
            <person name="Choi T."/>
            <person name="Kim D."/>
            <person name="Ryu S."/>
            <person name="Kim W."/>
        </authorList>
    </citation>
    <scope>NUCLEOTIDE SEQUENCE [LARGE SCALE GENOMIC DNA]</scope>
    <source>
        <tissue evidence="1">Muscle</tissue>
    </source>
</reference>
<dbReference type="Proteomes" id="UP000324222">
    <property type="component" value="Unassembled WGS sequence"/>
</dbReference>
<name>A0A5B7G0F2_PORTR</name>
<accession>A0A5B7G0F2</accession>
<keyword evidence="2" id="KW-1185">Reference proteome</keyword>
<dbReference type="AlphaFoldDB" id="A0A5B7G0F2"/>
<gene>
    <name evidence="1" type="ORF">E2C01_045130</name>
</gene>
<comment type="caution">
    <text evidence="1">The sequence shown here is derived from an EMBL/GenBank/DDBJ whole genome shotgun (WGS) entry which is preliminary data.</text>
</comment>